<comment type="pathway">
    <text evidence="2 14">Cell wall biogenesis; peptidoglycan biosynthesis.</text>
</comment>
<keyword evidence="5 14" id="KW-0436">Ligase</keyword>
<keyword evidence="11 14" id="KW-0131">Cell cycle</keyword>
<dbReference type="GO" id="GO:0009252">
    <property type="term" value="P:peptidoglycan biosynthetic process"/>
    <property type="evidence" value="ECO:0007669"/>
    <property type="project" value="UniProtKB-UniRule"/>
</dbReference>
<dbReference type="Pfam" id="PF01225">
    <property type="entry name" value="Mur_ligase"/>
    <property type="match status" value="1"/>
</dbReference>
<proteinExistence type="inferred from homology"/>
<dbReference type="InterPro" id="IPR005758">
    <property type="entry name" value="UDP-N-AcMur_Ala_ligase_MurC"/>
</dbReference>
<evidence type="ECO:0000256" key="10">
    <source>
        <dbReference type="ARBA" id="ARBA00022984"/>
    </source>
</evidence>
<keyword evidence="9 14" id="KW-0133">Cell shape</keyword>
<dbReference type="GO" id="GO:0071555">
    <property type="term" value="P:cell wall organization"/>
    <property type="evidence" value="ECO:0007669"/>
    <property type="project" value="UniProtKB-KW"/>
</dbReference>
<gene>
    <name evidence="14" type="primary">murC</name>
    <name evidence="18" type="ORF">SAMN05421548_12976</name>
</gene>
<dbReference type="RefSeq" id="WP_092003287.1">
    <property type="nucleotide sequence ID" value="NZ_FMYQ01000029.1"/>
</dbReference>
<evidence type="ECO:0000256" key="7">
    <source>
        <dbReference type="ARBA" id="ARBA00022741"/>
    </source>
</evidence>
<name>A0A1G6Z459_9BURK</name>
<dbReference type="Pfam" id="PF02875">
    <property type="entry name" value="Mur_ligase_C"/>
    <property type="match status" value="1"/>
</dbReference>
<evidence type="ECO:0000256" key="8">
    <source>
        <dbReference type="ARBA" id="ARBA00022840"/>
    </source>
</evidence>
<evidence type="ECO:0000256" key="1">
    <source>
        <dbReference type="ARBA" id="ARBA00004496"/>
    </source>
</evidence>
<keyword evidence="7 14" id="KW-0547">Nucleotide-binding</keyword>
<evidence type="ECO:0000259" key="16">
    <source>
        <dbReference type="Pfam" id="PF02875"/>
    </source>
</evidence>
<feature type="domain" description="Mur ligase central" evidence="17">
    <location>
        <begin position="110"/>
        <end position="290"/>
    </location>
</feature>
<accession>A0A1G6Z459</accession>
<dbReference type="HAMAP" id="MF_00046">
    <property type="entry name" value="MurC"/>
    <property type="match status" value="1"/>
</dbReference>
<comment type="function">
    <text evidence="14">Cell wall formation.</text>
</comment>
<dbReference type="EC" id="6.3.2.8" evidence="3 14"/>
<dbReference type="STRING" id="416944.SAMN05421548_12976"/>
<keyword evidence="12 14" id="KW-0961">Cell wall biogenesis/degradation</keyword>
<protein>
    <recommendedName>
        <fullName evidence="3 14">UDP-N-acetylmuramate--L-alanine ligase</fullName>
        <ecNumber evidence="3 14">6.3.2.8</ecNumber>
    </recommendedName>
    <alternativeName>
        <fullName evidence="14">UDP-N-acetylmuramoyl-L-alanine synthetase</fullName>
    </alternativeName>
</protein>
<dbReference type="InterPro" id="IPR004101">
    <property type="entry name" value="Mur_ligase_C"/>
</dbReference>
<dbReference type="Gene3D" id="3.90.190.20">
    <property type="entry name" value="Mur ligase, C-terminal domain"/>
    <property type="match status" value="1"/>
</dbReference>
<dbReference type="AlphaFoldDB" id="A0A1G6Z459"/>
<dbReference type="InterPro" id="IPR036615">
    <property type="entry name" value="Mur_ligase_C_dom_sf"/>
</dbReference>
<feature type="binding site" evidence="14">
    <location>
        <begin position="112"/>
        <end position="118"/>
    </location>
    <ligand>
        <name>ATP</name>
        <dbReference type="ChEBI" id="CHEBI:30616"/>
    </ligand>
</feature>
<evidence type="ECO:0000313" key="18">
    <source>
        <dbReference type="EMBL" id="SDD97398.1"/>
    </source>
</evidence>
<dbReference type="GO" id="GO:0005737">
    <property type="term" value="C:cytoplasm"/>
    <property type="evidence" value="ECO:0007669"/>
    <property type="project" value="UniProtKB-SubCell"/>
</dbReference>
<reference evidence="19" key="1">
    <citation type="submission" date="2016-09" db="EMBL/GenBank/DDBJ databases">
        <authorList>
            <person name="Varghese N."/>
            <person name="Submissions S."/>
        </authorList>
    </citation>
    <scope>NUCLEOTIDE SEQUENCE [LARGE SCALE GENOMIC DNA]</scope>
    <source>
        <strain evidence="19">TNe-862</strain>
    </source>
</reference>
<dbReference type="GO" id="GO:0008360">
    <property type="term" value="P:regulation of cell shape"/>
    <property type="evidence" value="ECO:0007669"/>
    <property type="project" value="UniProtKB-KW"/>
</dbReference>
<dbReference type="EMBL" id="FMYQ01000029">
    <property type="protein sequence ID" value="SDD97398.1"/>
    <property type="molecule type" value="Genomic_DNA"/>
</dbReference>
<dbReference type="GO" id="GO:0005524">
    <property type="term" value="F:ATP binding"/>
    <property type="evidence" value="ECO:0007669"/>
    <property type="project" value="UniProtKB-UniRule"/>
</dbReference>
<keyword evidence="4 14" id="KW-0963">Cytoplasm</keyword>
<evidence type="ECO:0000256" key="11">
    <source>
        <dbReference type="ARBA" id="ARBA00023306"/>
    </source>
</evidence>
<evidence type="ECO:0000256" key="14">
    <source>
        <dbReference type="HAMAP-Rule" id="MF_00046"/>
    </source>
</evidence>
<dbReference type="PANTHER" id="PTHR43445">
    <property type="entry name" value="UDP-N-ACETYLMURAMATE--L-ALANINE LIGASE-RELATED"/>
    <property type="match status" value="1"/>
</dbReference>
<dbReference type="InterPro" id="IPR000713">
    <property type="entry name" value="Mur_ligase_N"/>
</dbReference>
<sequence length="464" mass="49375">MKHIVKHIHFVGIGGAGMSGIAEVLVNLGYQVSGSDLAKNAVTDRLAALGARIAIGHAEENIEGANAVVVSTAVRSDNPEVLAARHRRIPIVPRAVMLAELMRLKQGIAIAGTHGKTTTTSLVASVLAAGGLDPTFVIGGRLISAGANARLGTGDFIVAEADESDASFLNLFPVIEVITNIDADHMDTYGHDFARLKQAFIEFTHRLPFYGIAVLCVDDPNVKEILPFVSKPIIRYGFASDAQVRAVNVLARDGKMYFTVMREDAPSLDIVLNLPGTHNVQNALAAIAIATELEVKDADIQRALAEFNGVGRRFQRYGEIPVNGGGAWTLIDDYGHHPVEMAATIAAARGAFPERRLVLAFQPHRYTRTRDCFEDFVKVLSTVDALVLTDVYAAGEAPIVAADGRALARAIRVAGKVEPVFVETVDEVPEALAAVVRDGDVVITMGAGSIGGVPGRIVAQEQKA</sequence>
<evidence type="ECO:0000256" key="2">
    <source>
        <dbReference type="ARBA" id="ARBA00004752"/>
    </source>
</evidence>
<dbReference type="UniPathway" id="UPA00219"/>
<dbReference type="Pfam" id="PF08245">
    <property type="entry name" value="Mur_ligase_M"/>
    <property type="match status" value="1"/>
</dbReference>
<evidence type="ECO:0000259" key="17">
    <source>
        <dbReference type="Pfam" id="PF08245"/>
    </source>
</evidence>
<evidence type="ECO:0000256" key="5">
    <source>
        <dbReference type="ARBA" id="ARBA00022598"/>
    </source>
</evidence>
<comment type="catalytic activity">
    <reaction evidence="13 14">
        <text>UDP-N-acetyl-alpha-D-muramate + L-alanine + ATP = UDP-N-acetyl-alpha-D-muramoyl-L-alanine + ADP + phosphate + H(+)</text>
        <dbReference type="Rhea" id="RHEA:23372"/>
        <dbReference type="ChEBI" id="CHEBI:15378"/>
        <dbReference type="ChEBI" id="CHEBI:30616"/>
        <dbReference type="ChEBI" id="CHEBI:43474"/>
        <dbReference type="ChEBI" id="CHEBI:57972"/>
        <dbReference type="ChEBI" id="CHEBI:70757"/>
        <dbReference type="ChEBI" id="CHEBI:83898"/>
        <dbReference type="ChEBI" id="CHEBI:456216"/>
        <dbReference type="EC" id="6.3.2.8"/>
    </reaction>
</comment>
<dbReference type="SUPFAM" id="SSF53623">
    <property type="entry name" value="MurD-like peptide ligases, catalytic domain"/>
    <property type="match status" value="1"/>
</dbReference>
<evidence type="ECO:0000256" key="9">
    <source>
        <dbReference type="ARBA" id="ARBA00022960"/>
    </source>
</evidence>
<feature type="domain" description="Mur ligase N-terminal catalytic" evidence="15">
    <location>
        <begin position="7"/>
        <end position="105"/>
    </location>
</feature>
<feature type="domain" description="Mur ligase C-terminal" evidence="16">
    <location>
        <begin position="312"/>
        <end position="448"/>
    </location>
</feature>
<dbReference type="GO" id="GO:0008763">
    <property type="term" value="F:UDP-N-acetylmuramate-L-alanine ligase activity"/>
    <property type="evidence" value="ECO:0007669"/>
    <property type="project" value="UniProtKB-UniRule"/>
</dbReference>
<evidence type="ECO:0000313" key="19">
    <source>
        <dbReference type="Proteomes" id="UP000198908"/>
    </source>
</evidence>
<dbReference type="GO" id="GO:0051301">
    <property type="term" value="P:cell division"/>
    <property type="evidence" value="ECO:0007669"/>
    <property type="project" value="UniProtKB-KW"/>
</dbReference>
<dbReference type="SUPFAM" id="SSF53244">
    <property type="entry name" value="MurD-like peptide ligases, peptide-binding domain"/>
    <property type="match status" value="1"/>
</dbReference>
<evidence type="ECO:0000259" key="15">
    <source>
        <dbReference type="Pfam" id="PF01225"/>
    </source>
</evidence>
<dbReference type="InterPro" id="IPR013221">
    <property type="entry name" value="Mur_ligase_cen"/>
</dbReference>
<dbReference type="Gene3D" id="3.40.1190.10">
    <property type="entry name" value="Mur-like, catalytic domain"/>
    <property type="match status" value="1"/>
</dbReference>
<keyword evidence="8 14" id="KW-0067">ATP-binding</keyword>
<comment type="similarity">
    <text evidence="14">Belongs to the MurCDEF family.</text>
</comment>
<evidence type="ECO:0000256" key="12">
    <source>
        <dbReference type="ARBA" id="ARBA00023316"/>
    </source>
</evidence>
<keyword evidence="10 14" id="KW-0573">Peptidoglycan synthesis</keyword>
<dbReference type="Proteomes" id="UP000198908">
    <property type="component" value="Unassembled WGS sequence"/>
</dbReference>
<keyword evidence="19" id="KW-1185">Reference proteome</keyword>
<dbReference type="NCBIfam" id="TIGR01082">
    <property type="entry name" value="murC"/>
    <property type="match status" value="1"/>
</dbReference>
<evidence type="ECO:0000256" key="6">
    <source>
        <dbReference type="ARBA" id="ARBA00022618"/>
    </source>
</evidence>
<dbReference type="OrthoDB" id="9804126at2"/>
<dbReference type="PANTHER" id="PTHR43445:SF3">
    <property type="entry name" value="UDP-N-ACETYLMURAMATE--L-ALANINE LIGASE"/>
    <property type="match status" value="1"/>
</dbReference>
<evidence type="ECO:0000256" key="13">
    <source>
        <dbReference type="ARBA" id="ARBA00047833"/>
    </source>
</evidence>
<keyword evidence="6 14" id="KW-0132">Cell division</keyword>
<dbReference type="Gene3D" id="3.40.50.720">
    <property type="entry name" value="NAD(P)-binding Rossmann-like Domain"/>
    <property type="match status" value="1"/>
</dbReference>
<evidence type="ECO:0000256" key="4">
    <source>
        <dbReference type="ARBA" id="ARBA00022490"/>
    </source>
</evidence>
<dbReference type="SUPFAM" id="SSF51984">
    <property type="entry name" value="MurCD N-terminal domain"/>
    <property type="match status" value="1"/>
</dbReference>
<evidence type="ECO:0000256" key="3">
    <source>
        <dbReference type="ARBA" id="ARBA00012211"/>
    </source>
</evidence>
<dbReference type="FunFam" id="3.40.1190.10:FF:000001">
    <property type="entry name" value="UDP-N-acetylmuramate--L-alanine ligase"/>
    <property type="match status" value="1"/>
</dbReference>
<comment type="subcellular location">
    <subcellularLocation>
        <location evidence="1 14">Cytoplasm</location>
    </subcellularLocation>
</comment>
<organism evidence="18 19">
    <name type="scientific">Paraburkholderia lycopersici</name>
    <dbReference type="NCBI Taxonomy" id="416944"/>
    <lineage>
        <taxon>Bacteria</taxon>
        <taxon>Pseudomonadati</taxon>
        <taxon>Pseudomonadota</taxon>
        <taxon>Betaproteobacteria</taxon>
        <taxon>Burkholderiales</taxon>
        <taxon>Burkholderiaceae</taxon>
        <taxon>Paraburkholderia</taxon>
    </lineage>
</organism>
<dbReference type="InterPro" id="IPR036565">
    <property type="entry name" value="Mur-like_cat_sf"/>
</dbReference>
<dbReference type="InterPro" id="IPR050061">
    <property type="entry name" value="MurCDEF_pg_biosynth"/>
</dbReference>